<sequence>MELEEGEVPKVDNTVSQVTKEMKTSNLSFNDTSLSITRDSLKANGAVAKSQFVPKVPDGISRLTNVGMNFSVSHGIRSFERRTAIQKMDNYKKQVDQETVIPLLSSYKTERNELETERERRRKQWQSILQKRRSSGEFDVEGSGLSNSQDMNKSRKTSERTEQVDKIETEEEPMGECNTSNWVEGTRDYESFKEDKEIRERLLRIREDSAKAVVEEQEALQSSSKEERRATKFSVDIFSDSPVEDSSKEFLEPRRTITERVADDAADMEGYCKLLPGDRLDNDRYTVLNIAGKGVFSSVVRALEQTNDMTREVAIKVIRNNDVMLKAAQKEISILRKLEENDRQGKRHCIQFLRHFNFGSHICLVFESMHMNLREVLKKYGGDRGISIKAVQLYTRQLLNAIYVLYKSKIIHADLKPDNILVNEEKNMVKICDFGSACFMDECDITPYLVSRFYRSPEIILGLPYGPPVDMWSLGCCLFELYTGKVAFPGRNNNEMLRLFQELKGSFSMKMIRKSPFRSKYFDSAGNFLQGEWDPVSHSEVFKATNIRPKVDLKSCLFRVAETEERKLVPLLADFLDKIFTLDPSRRLSVTEASKHPFVAV</sequence>
<evidence type="ECO:0000313" key="11">
    <source>
        <dbReference type="Proteomes" id="UP001061958"/>
    </source>
</evidence>
<gene>
    <name evidence="10" type="ORF">GpartN1_g5306.t1</name>
</gene>
<comment type="similarity">
    <text evidence="7">Belongs to the protein kinase superfamily. CMGC Ser/Thr protein kinase family.</text>
</comment>
<evidence type="ECO:0000256" key="4">
    <source>
        <dbReference type="ARBA" id="ARBA00022741"/>
    </source>
</evidence>
<reference evidence="10" key="1">
    <citation type="journal article" date="2022" name="Proc. Natl. Acad. Sci. U.S.A.">
        <title>Life cycle and functional genomics of the unicellular red alga Galdieria for elucidating algal and plant evolution and industrial use.</title>
        <authorList>
            <person name="Hirooka S."/>
            <person name="Itabashi T."/>
            <person name="Ichinose T.M."/>
            <person name="Onuma R."/>
            <person name="Fujiwara T."/>
            <person name="Yamashita S."/>
            <person name="Jong L.W."/>
            <person name="Tomita R."/>
            <person name="Iwane A.H."/>
            <person name="Miyagishima S.Y."/>
        </authorList>
    </citation>
    <scope>NUCLEOTIDE SEQUENCE</scope>
    <source>
        <strain evidence="10">NBRC 102759</strain>
    </source>
</reference>
<dbReference type="InterPro" id="IPR050494">
    <property type="entry name" value="Ser_Thr_dual-spec_kinase"/>
</dbReference>
<accession>A0A9C7PZW3</accession>
<dbReference type="PROSITE" id="PS00108">
    <property type="entry name" value="PROTEIN_KINASE_ST"/>
    <property type="match status" value="1"/>
</dbReference>
<feature type="domain" description="Protein kinase" evidence="9">
    <location>
        <begin position="285"/>
        <end position="599"/>
    </location>
</feature>
<dbReference type="InterPro" id="IPR000719">
    <property type="entry name" value="Prot_kinase_dom"/>
</dbReference>
<keyword evidence="2" id="KW-0723">Serine/threonine-protein kinase</keyword>
<dbReference type="Gene3D" id="3.30.200.20">
    <property type="entry name" value="Phosphorylase Kinase, domain 1"/>
    <property type="match status" value="1"/>
</dbReference>
<dbReference type="PROSITE" id="PS50011">
    <property type="entry name" value="PROTEIN_KINASE_DOM"/>
    <property type="match status" value="1"/>
</dbReference>
<evidence type="ECO:0000256" key="6">
    <source>
        <dbReference type="ARBA" id="ARBA00022840"/>
    </source>
</evidence>
<organism evidence="10 11">
    <name type="scientific">Galdieria partita</name>
    <dbReference type="NCBI Taxonomy" id="83374"/>
    <lineage>
        <taxon>Eukaryota</taxon>
        <taxon>Rhodophyta</taxon>
        <taxon>Bangiophyceae</taxon>
        <taxon>Galdieriales</taxon>
        <taxon>Galdieriaceae</taxon>
        <taxon>Galdieria</taxon>
    </lineage>
</organism>
<evidence type="ECO:0000256" key="2">
    <source>
        <dbReference type="ARBA" id="ARBA00022527"/>
    </source>
</evidence>
<evidence type="ECO:0000256" key="5">
    <source>
        <dbReference type="ARBA" id="ARBA00022777"/>
    </source>
</evidence>
<evidence type="ECO:0000313" key="10">
    <source>
        <dbReference type="EMBL" id="GJQ13515.1"/>
    </source>
</evidence>
<reference evidence="10" key="2">
    <citation type="submission" date="2022-01" db="EMBL/GenBank/DDBJ databases">
        <authorList>
            <person name="Hirooka S."/>
            <person name="Miyagishima S.Y."/>
        </authorList>
    </citation>
    <scope>NUCLEOTIDE SEQUENCE</scope>
    <source>
        <strain evidence="10">NBRC 102759</strain>
    </source>
</reference>
<protein>
    <recommendedName>
        <fullName evidence="1">non-specific serine/threonine protein kinase</fullName>
        <ecNumber evidence="1">2.7.11.1</ecNumber>
    </recommendedName>
</protein>
<comment type="caution">
    <text evidence="10">The sequence shown here is derived from an EMBL/GenBank/DDBJ whole genome shotgun (WGS) entry which is preliminary data.</text>
</comment>
<dbReference type="Gene3D" id="1.10.510.10">
    <property type="entry name" value="Transferase(Phosphotransferase) domain 1"/>
    <property type="match status" value="1"/>
</dbReference>
<name>A0A9C7PZW3_9RHOD</name>
<dbReference type="OrthoDB" id="3967at2759"/>
<feature type="compositionally biased region" description="Basic and acidic residues" evidence="8">
    <location>
        <begin position="152"/>
        <end position="167"/>
    </location>
</feature>
<evidence type="ECO:0000256" key="3">
    <source>
        <dbReference type="ARBA" id="ARBA00022679"/>
    </source>
</evidence>
<dbReference type="InterPro" id="IPR008271">
    <property type="entry name" value="Ser/Thr_kinase_AS"/>
</dbReference>
<dbReference type="PANTHER" id="PTHR24058:SF103">
    <property type="entry name" value="SERINE_THREONINE-PROTEIN KINASE PRP4 HOMOLOG"/>
    <property type="match status" value="1"/>
</dbReference>
<keyword evidence="3" id="KW-0808">Transferase</keyword>
<evidence type="ECO:0000256" key="7">
    <source>
        <dbReference type="ARBA" id="ARBA00023596"/>
    </source>
</evidence>
<dbReference type="PANTHER" id="PTHR24058">
    <property type="entry name" value="DUAL SPECIFICITY PROTEIN KINASE"/>
    <property type="match status" value="1"/>
</dbReference>
<evidence type="ECO:0000256" key="1">
    <source>
        <dbReference type="ARBA" id="ARBA00012513"/>
    </source>
</evidence>
<dbReference type="AlphaFoldDB" id="A0A9C7PZW3"/>
<feature type="region of interest" description="Disordered" evidence="8">
    <location>
        <begin position="136"/>
        <end position="182"/>
    </location>
</feature>
<keyword evidence="6" id="KW-0067">ATP-binding</keyword>
<dbReference type="EC" id="2.7.11.1" evidence="1"/>
<dbReference type="Proteomes" id="UP001061958">
    <property type="component" value="Unassembled WGS sequence"/>
</dbReference>
<keyword evidence="11" id="KW-1185">Reference proteome</keyword>
<evidence type="ECO:0000259" key="9">
    <source>
        <dbReference type="PROSITE" id="PS50011"/>
    </source>
</evidence>
<dbReference type="SUPFAM" id="SSF56112">
    <property type="entry name" value="Protein kinase-like (PK-like)"/>
    <property type="match status" value="1"/>
</dbReference>
<keyword evidence="4" id="KW-0547">Nucleotide-binding</keyword>
<dbReference type="FunFam" id="1.10.510.10:FF:000078">
    <property type="entry name" value="Serine/threonine-protein kinase PRP4 homolog"/>
    <property type="match status" value="1"/>
</dbReference>
<dbReference type="InterPro" id="IPR011009">
    <property type="entry name" value="Kinase-like_dom_sf"/>
</dbReference>
<dbReference type="SMART" id="SM00220">
    <property type="entry name" value="S_TKc"/>
    <property type="match status" value="1"/>
</dbReference>
<dbReference type="GO" id="GO:0005524">
    <property type="term" value="F:ATP binding"/>
    <property type="evidence" value="ECO:0007669"/>
    <property type="project" value="UniProtKB-KW"/>
</dbReference>
<dbReference type="EMBL" id="BQMJ01000044">
    <property type="protein sequence ID" value="GJQ13515.1"/>
    <property type="molecule type" value="Genomic_DNA"/>
</dbReference>
<dbReference type="GO" id="GO:0004674">
    <property type="term" value="F:protein serine/threonine kinase activity"/>
    <property type="evidence" value="ECO:0007669"/>
    <property type="project" value="UniProtKB-KW"/>
</dbReference>
<dbReference type="Pfam" id="PF00069">
    <property type="entry name" value="Pkinase"/>
    <property type="match status" value="1"/>
</dbReference>
<evidence type="ECO:0000256" key="8">
    <source>
        <dbReference type="SAM" id="MobiDB-lite"/>
    </source>
</evidence>
<proteinExistence type="inferred from homology"/>
<keyword evidence="5" id="KW-0418">Kinase</keyword>